<feature type="region of interest" description="Disordered" evidence="1">
    <location>
        <begin position="388"/>
        <end position="412"/>
    </location>
</feature>
<feature type="region of interest" description="Disordered" evidence="1">
    <location>
        <begin position="284"/>
        <end position="309"/>
    </location>
</feature>
<organism evidence="3 4">
    <name type="scientific">Anisodus tanguticus</name>
    <dbReference type="NCBI Taxonomy" id="243964"/>
    <lineage>
        <taxon>Eukaryota</taxon>
        <taxon>Viridiplantae</taxon>
        <taxon>Streptophyta</taxon>
        <taxon>Embryophyta</taxon>
        <taxon>Tracheophyta</taxon>
        <taxon>Spermatophyta</taxon>
        <taxon>Magnoliopsida</taxon>
        <taxon>eudicotyledons</taxon>
        <taxon>Gunneridae</taxon>
        <taxon>Pentapetalae</taxon>
        <taxon>asterids</taxon>
        <taxon>lamiids</taxon>
        <taxon>Solanales</taxon>
        <taxon>Solanaceae</taxon>
        <taxon>Solanoideae</taxon>
        <taxon>Hyoscyameae</taxon>
        <taxon>Anisodus</taxon>
    </lineage>
</organism>
<protein>
    <recommendedName>
        <fullName evidence="2">C2H2-type domain-containing protein</fullName>
    </recommendedName>
</protein>
<proteinExistence type="predicted"/>
<dbReference type="Pfam" id="PF13912">
    <property type="entry name" value="zf-C2H2_6"/>
    <property type="match status" value="1"/>
</dbReference>
<dbReference type="PANTHER" id="PTHR47591:SF1">
    <property type="entry name" value="ZINC FINGER PROTEIN ZAT2-RELATED"/>
    <property type="match status" value="1"/>
</dbReference>
<dbReference type="PANTHER" id="PTHR47591">
    <property type="entry name" value="ZINC FINGER PROTEIN ZAT2-RELATED"/>
    <property type="match status" value="1"/>
</dbReference>
<keyword evidence="4" id="KW-1185">Reference proteome</keyword>
<dbReference type="InterPro" id="IPR013087">
    <property type="entry name" value="Znf_C2H2_type"/>
</dbReference>
<evidence type="ECO:0000259" key="2">
    <source>
        <dbReference type="PROSITE" id="PS00028"/>
    </source>
</evidence>
<comment type="caution">
    <text evidence="3">The sequence shown here is derived from an EMBL/GenBank/DDBJ whole genome shotgun (WGS) entry which is preliminary data.</text>
</comment>
<evidence type="ECO:0000256" key="1">
    <source>
        <dbReference type="SAM" id="MobiDB-lite"/>
    </source>
</evidence>
<gene>
    <name evidence="3" type="ORF">RND71_025151</name>
</gene>
<feature type="compositionally biased region" description="Low complexity" evidence="1">
    <location>
        <begin position="288"/>
        <end position="309"/>
    </location>
</feature>
<dbReference type="EMBL" id="JAVYJV010000013">
    <property type="protein sequence ID" value="KAK4356180.1"/>
    <property type="molecule type" value="Genomic_DNA"/>
</dbReference>
<dbReference type="PROSITE" id="PS00028">
    <property type="entry name" value="ZINC_FINGER_C2H2_1"/>
    <property type="match status" value="1"/>
</dbReference>
<feature type="domain" description="C2H2-type" evidence="2">
    <location>
        <begin position="419"/>
        <end position="439"/>
    </location>
</feature>
<accession>A0AAE1RPN5</accession>
<name>A0AAE1RPN5_9SOLA</name>
<dbReference type="AlphaFoldDB" id="A0AAE1RPN5"/>
<evidence type="ECO:0000313" key="4">
    <source>
        <dbReference type="Proteomes" id="UP001291623"/>
    </source>
</evidence>
<reference evidence="3" key="1">
    <citation type="submission" date="2023-12" db="EMBL/GenBank/DDBJ databases">
        <title>Genome assembly of Anisodus tanguticus.</title>
        <authorList>
            <person name="Wang Y.-J."/>
        </authorList>
    </citation>
    <scope>NUCLEOTIDE SEQUENCE</scope>
    <source>
        <strain evidence="3">KB-2021</strain>
        <tissue evidence="3">Leaf</tissue>
    </source>
</reference>
<sequence length="496" mass="55284">MDKGARPTKPMGCNLHYIESGDVIPANVIQSSLQLNDVMPAKMVVVFILYRVSVKVVYALACGTRRRLMGASDRLIEINLELHKYGGSTRPFLIITAEPRPKGPELGPRLVRPRQKRAKAPPITINHNCDDTISFDHNCTFKNKKQKDKNGLKDDASKRIIHPCIWIHQEDEELVEMFSHFHSPRHICKELKLLNTFQEDDIFEEPSSCILLHGNHKGIVPKEEYIEAWSLQSKGHSRAYPQLIKIPDIINIVRFGQSLVWTHELSSKSRVVSYLLFTPASPPPPSPTFRSPASPVSGAPTNPTTTGTGFSTNSSVSASGFSTASTEIVNNPSVSGGVSNCSSVPPRKRESMLVAGEGSSGSRRDEPTIFAIYKKKLVEQFSPMSYLATGTGEGDKPRNVRPNAPQPKPKPVSVEQRRCSVCQKVFDSVKALFGHMNCHPDREWKGVYPSPTFNREDFADLRAQIEPNMEVVDVDPVPPETKRTTYYPISMFSNRP</sequence>
<dbReference type="Proteomes" id="UP001291623">
    <property type="component" value="Unassembled WGS sequence"/>
</dbReference>
<evidence type="ECO:0000313" key="3">
    <source>
        <dbReference type="EMBL" id="KAK4356180.1"/>
    </source>
</evidence>